<dbReference type="Proteomes" id="UP000199392">
    <property type="component" value="Unassembled WGS sequence"/>
</dbReference>
<accession>A0A1I6VQA4</accession>
<dbReference type="AlphaFoldDB" id="A0A1I6VQA4"/>
<keyword evidence="1" id="KW-0732">Signal</keyword>
<dbReference type="OrthoDB" id="7842713at2"/>
<feature type="chain" id="PRO_5011499566" description="Autotransporter domain-containing protein" evidence="1">
    <location>
        <begin position="26"/>
        <end position="314"/>
    </location>
</feature>
<keyword evidence="3" id="KW-1185">Reference proteome</keyword>
<reference evidence="3" key="1">
    <citation type="submission" date="2016-10" db="EMBL/GenBank/DDBJ databases">
        <authorList>
            <person name="Varghese N."/>
            <person name="Submissions S."/>
        </authorList>
    </citation>
    <scope>NUCLEOTIDE SEQUENCE [LARGE SCALE GENOMIC DNA]</scope>
    <source>
        <strain evidence="3">DSM 26894</strain>
    </source>
</reference>
<feature type="signal peptide" evidence="1">
    <location>
        <begin position="1"/>
        <end position="25"/>
    </location>
</feature>
<name>A0A1I6VQA4_9RHOB</name>
<protein>
    <recommendedName>
        <fullName evidence="4">Autotransporter domain-containing protein</fullName>
    </recommendedName>
</protein>
<dbReference type="STRING" id="311180.SAMN04488050_112115"/>
<evidence type="ECO:0008006" key="4">
    <source>
        <dbReference type="Google" id="ProtNLM"/>
    </source>
</evidence>
<organism evidence="2 3">
    <name type="scientific">Alloyangia pacifica</name>
    <dbReference type="NCBI Taxonomy" id="311180"/>
    <lineage>
        <taxon>Bacteria</taxon>
        <taxon>Pseudomonadati</taxon>
        <taxon>Pseudomonadota</taxon>
        <taxon>Alphaproteobacteria</taxon>
        <taxon>Rhodobacterales</taxon>
        <taxon>Roseobacteraceae</taxon>
        <taxon>Alloyangia</taxon>
    </lineage>
</organism>
<dbReference type="RefSeq" id="WP_092428610.1">
    <property type="nucleotide sequence ID" value="NZ_FNCL01000012.1"/>
</dbReference>
<evidence type="ECO:0000313" key="2">
    <source>
        <dbReference type="EMBL" id="SFT15878.1"/>
    </source>
</evidence>
<evidence type="ECO:0000313" key="3">
    <source>
        <dbReference type="Proteomes" id="UP000199392"/>
    </source>
</evidence>
<gene>
    <name evidence="2" type="ORF">SAMN04488050_112115</name>
</gene>
<dbReference type="EMBL" id="FOZW01000012">
    <property type="protein sequence ID" value="SFT15878.1"/>
    <property type="molecule type" value="Genomic_DNA"/>
</dbReference>
<sequence length="314" mass="32608">MTRASALLRLALLATLAPFAAQAQAASVPTLDPAPLTQTDLLSREIGFGIGRTAVTSRQDGFFLGGYAAGGTSAPDHAQDAGYNSRGLVLGWGFGNGLSAFAGYGQGVSYLDDDTHEARIRSYFLGTGYAGESNGVSYGGALYMGRTHNKLSSPASASGSSDHDGRILGLSLRGETMLREGATPGTGFDLVVTGDLLRHATGDYDLVRKGGEVESRVSFASAFRAELGAPMRAVGGTLRPYAAYTVFGGDQDDLTYVTEAGSRSFEASELLSQDQLSLGLDYGAEGGHGLGGRLEAASNFDGDSALRLNLSFNF</sequence>
<proteinExistence type="predicted"/>
<evidence type="ECO:0000256" key="1">
    <source>
        <dbReference type="SAM" id="SignalP"/>
    </source>
</evidence>